<sequence length="137" mass="15735">MMNKTMNTGNRFLDSFKRILVRFKEAGFGIGFIKNLPKVADYFSDRNVSFLGKAKVFFSFVATLIYFVFSIDVIPEALFGPLGFFDDAFMIIWAIGIIHEELSKYKGPQDPYERSGKKIYKDPNIIDDASYSIKDEE</sequence>
<feature type="domain" description="DUF1232" evidence="6">
    <location>
        <begin position="60"/>
        <end position="93"/>
    </location>
</feature>
<accession>A0AAX2ZBH8</accession>
<evidence type="ECO:0000313" key="8">
    <source>
        <dbReference type="Proteomes" id="UP001198983"/>
    </source>
</evidence>
<keyword evidence="3 5" id="KW-1133">Transmembrane helix</keyword>
<feature type="transmembrane region" description="Helical" evidence="5">
    <location>
        <begin position="54"/>
        <end position="71"/>
    </location>
</feature>
<evidence type="ECO:0000259" key="6">
    <source>
        <dbReference type="Pfam" id="PF06803"/>
    </source>
</evidence>
<organism evidence="7 8">
    <name type="scientific">Terrisporobacter hibernicus</name>
    <dbReference type="NCBI Taxonomy" id="2813371"/>
    <lineage>
        <taxon>Bacteria</taxon>
        <taxon>Bacillati</taxon>
        <taxon>Bacillota</taxon>
        <taxon>Clostridia</taxon>
        <taxon>Peptostreptococcales</taxon>
        <taxon>Peptostreptococcaceae</taxon>
        <taxon>Terrisporobacter</taxon>
    </lineage>
</organism>
<keyword evidence="8" id="KW-1185">Reference proteome</keyword>
<dbReference type="GO" id="GO:0012505">
    <property type="term" value="C:endomembrane system"/>
    <property type="evidence" value="ECO:0007669"/>
    <property type="project" value="UniProtKB-SubCell"/>
</dbReference>
<reference evidence="7 8" key="1">
    <citation type="journal article" date="2023" name="Int. J. Syst. Evol. Microbiol.">
        <title>Terrisporobacter hibernicus sp. nov., isolated from bovine faeces in Northern Ireland.</title>
        <authorList>
            <person name="Mitchell M."/>
            <person name="Nguyen S.V."/>
            <person name="Connor M."/>
            <person name="Fairley D.J."/>
            <person name="Donoghue O."/>
            <person name="Marshall H."/>
            <person name="Koolman L."/>
            <person name="McMullan G."/>
            <person name="Schaffer K.E."/>
            <person name="McGrath J.W."/>
            <person name="Fanning S."/>
        </authorList>
    </citation>
    <scope>NUCLEOTIDE SEQUENCE [LARGE SCALE GENOMIC DNA]</scope>
    <source>
        <strain evidence="7 8">MCA3</strain>
    </source>
</reference>
<evidence type="ECO:0000256" key="3">
    <source>
        <dbReference type="ARBA" id="ARBA00022989"/>
    </source>
</evidence>
<keyword evidence="4 5" id="KW-0472">Membrane</keyword>
<gene>
    <name evidence="7" type="ORF">JW646_13620</name>
</gene>
<dbReference type="EMBL" id="CP081135">
    <property type="protein sequence ID" value="UEL46673.1"/>
    <property type="molecule type" value="Genomic_DNA"/>
</dbReference>
<name>A0AAX2ZBH8_9FIRM</name>
<protein>
    <submittedName>
        <fullName evidence="7">DUF1232 domain-containing protein</fullName>
    </submittedName>
</protein>
<dbReference type="Pfam" id="PF06803">
    <property type="entry name" value="DUF1232"/>
    <property type="match status" value="1"/>
</dbReference>
<evidence type="ECO:0000256" key="1">
    <source>
        <dbReference type="ARBA" id="ARBA00004127"/>
    </source>
</evidence>
<keyword evidence="2 5" id="KW-0812">Transmembrane</keyword>
<dbReference type="KEGG" id="tem:JW646_13620"/>
<proteinExistence type="predicted"/>
<dbReference type="AlphaFoldDB" id="A0AAX2ZBH8"/>
<dbReference type="Proteomes" id="UP001198983">
    <property type="component" value="Chromosome"/>
</dbReference>
<evidence type="ECO:0000256" key="5">
    <source>
        <dbReference type="SAM" id="Phobius"/>
    </source>
</evidence>
<dbReference type="RefSeq" id="WP_083399231.1">
    <property type="nucleotide sequence ID" value="NZ_CP081135.1"/>
</dbReference>
<dbReference type="InterPro" id="IPR010652">
    <property type="entry name" value="DUF1232"/>
</dbReference>
<evidence type="ECO:0000256" key="2">
    <source>
        <dbReference type="ARBA" id="ARBA00022692"/>
    </source>
</evidence>
<evidence type="ECO:0000313" key="7">
    <source>
        <dbReference type="EMBL" id="UEL46673.1"/>
    </source>
</evidence>
<comment type="subcellular location">
    <subcellularLocation>
        <location evidence="1">Endomembrane system</location>
        <topology evidence="1">Multi-pass membrane protein</topology>
    </subcellularLocation>
</comment>
<evidence type="ECO:0000256" key="4">
    <source>
        <dbReference type="ARBA" id="ARBA00023136"/>
    </source>
</evidence>